<sequence>MNQELMRAEHICKYFHVSGGRLLHAVEDVNLTIYKGETLGLVGESGCGKSTLGRTLMGIYNATKGELFYGGKPLELKTAEERFEFTKKAQIIFQDPYASLDTRMTVGQIIAEGMEIHNMYDTQRRRERVAELLDTVGLNREHANRFPHEFSGGQRQRIGIARALAIEPEFIVCDEPISALDVSIQAQVINLLRNMQKEMGLTYLFIAHDLNIVKYISDRIAVMYLGSIVELASSDELYRETLHPYSQGLLASVPIPNPDQEKRKERTIITGDIPSPINKPKGCPFHTRCPKCCDVCREKTPELRELRPDHFVACHLAE</sequence>
<name>A0A1I6J8M6_9FIRM</name>
<dbReference type="GO" id="GO:0015833">
    <property type="term" value="P:peptide transport"/>
    <property type="evidence" value="ECO:0007669"/>
    <property type="project" value="InterPro"/>
</dbReference>
<comment type="similarity">
    <text evidence="1">Belongs to the ABC transporter superfamily.</text>
</comment>
<dbReference type="Gene3D" id="3.40.50.300">
    <property type="entry name" value="P-loop containing nucleotide triphosphate hydrolases"/>
    <property type="match status" value="1"/>
</dbReference>
<dbReference type="InterPro" id="IPR027417">
    <property type="entry name" value="P-loop_NTPase"/>
</dbReference>
<protein>
    <submittedName>
        <fullName evidence="6">Oligopeptide transport system ATP-binding protein</fullName>
    </submittedName>
</protein>
<dbReference type="SUPFAM" id="SSF52540">
    <property type="entry name" value="P-loop containing nucleoside triphosphate hydrolases"/>
    <property type="match status" value="1"/>
</dbReference>
<dbReference type="PANTHER" id="PTHR43776:SF7">
    <property type="entry name" value="D,D-DIPEPTIDE TRANSPORT ATP-BINDING PROTEIN DDPF-RELATED"/>
    <property type="match status" value="1"/>
</dbReference>
<dbReference type="PROSITE" id="PS50893">
    <property type="entry name" value="ABC_TRANSPORTER_2"/>
    <property type="match status" value="1"/>
</dbReference>
<dbReference type="EMBL" id="FOZC01000006">
    <property type="protein sequence ID" value="SFR75281.1"/>
    <property type="molecule type" value="Genomic_DNA"/>
</dbReference>
<dbReference type="InterPro" id="IPR003593">
    <property type="entry name" value="AAA+_ATPase"/>
</dbReference>
<evidence type="ECO:0000256" key="1">
    <source>
        <dbReference type="ARBA" id="ARBA00005417"/>
    </source>
</evidence>
<dbReference type="InterPro" id="IPR050319">
    <property type="entry name" value="ABC_transp_ATP-bind"/>
</dbReference>
<dbReference type="AlphaFoldDB" id="A0A1I6J8M6"/>
<dbReference type="InterPro" id="IPR003439">
    <property type="entry name" value="ABC_transporter-like_ATP-bd"/>
</dbReference>
<keyword evidence="4 6" id="KW-0067">ATP-binding</keyword>
<accession>A0A1I6J8M6</accession>
<evidence type="ECO:0000256" key="2">
    <source>
        <dbReference type="ARBA" id="ARBA00022448"/>
    </source>
</evidence>
<organism evidence="6 7">
    <name type="scientific">[Clostridium] aminophilum</name>
    <dbReference type="NCBI Taxonomy" id="1526"/>
    <lineage>
        <taxon>Bacteria</taxon>
        <taxon>Bacillati</taxon>
        <taxon>Bacillota</taxon>
        <taxon>Clostridia</taxon>
        <taxon>Lachnospirales</taxon>
        <taxon>Lachnospiraceae</taxon>
    </lineage>
</organism>
<evidence type="ECO:0000259" key="5">
    <source>
        <dbReference type="PROSITE" id="PS50893"/>
    </source>
</evidence>
<gene>
    <name evidence="6" type="ORF">SAMN02910262_01295</name>
</gene>
<dbReference type="Pfam" id="PF08352">
    <property type="entry name" value="oligo_HPY"/>
    <property type="match status" value="1"/>
</dbReference>
<dbReference type="NCBIfam" id="TIGR01727">
    <property type="entry name" value="oligo_HPY"/>
    <property type="match status" value="1"/>
</dbReference>
<proteinExistence type="inferred from homology"/>
<dbReference type="FunFam" id="3.40.50.300:FF:000016">
    <property type="entry name" value="Oligopeptide ABC transporter ATP-binding component"/>
    <property type="match status" value="1"/>
</dbReference>
<evidence type="ECO:0000313" key="6">
    <source>
        <dbReference type="EMBL" id="SFR75281.1"/>
    </source>
</evidence>
<dbReference type="GO" id="GO:0016887">
    <property type="term" value="F:ATP hydrolysis activity"/>
    <property type="evidence" value="ECO:0007669"/>
    <property type="project" value="InterPro"/>
</dbReference>
<dbReference type="InterPro" id="IPR017871">
    <property type="entry name" value="ABC_transporter-like_CS"/>
</dbReference>
<dbReference type="SMART" id="SM00382">
    <property type="entry name" value="AAA"/>
    <property type="match status" value="1"/>
</dbReference>
<evidence type="ECO:0000256" key="3">
    <source>
        <dbReference type="ARBA" id="ARBA00022741"/>
    </source>
</evidence>
<dbReference type="Pfam" id="PF00005">
    <property type="entry name" value="ABC_tran"/>
    <property type="match status" value="1"/>
</dbReference>
<dbReference type="GO" id="GO:0005524">
    <property type="term" value="F:ATP binding"/>
    <property type="evidence" value="ECO:0007669"/>
    <property type="project" value="UniProtKB-KW"/>
</dbReference>
<dbReference type="PROSITE" id="PS00211">
    <property type="entry name" value="ABC_TRANSPORTER_1"/>
    <property type="match status" value="1"/>
</dbReference>
<keyword evidence="3" id="KW-0547">Nucleotide-binding</keyword>
<evidence type="ECO:0000256" key="4">
    <source>
        <dbReference type="ARBA" id="ARBA00022840"/>
    </source>
</evidence>
<dbReference type="GO" id="GO:0055085">
    <property type="term" value="P:transmembrane transport"/>
    <property type="evidence" value="ECO:0007669"/>
    <property type="project" value="UniProtKB-ARBA"/>
</dbReference>
<reference evidence="6 7" key="1">
    <citation type="submission" date="2016-10" db="EMBL/GenBank/DDBJ databases">
        <authorList>
            <person name="de Groot N.N."/>
        </authorList>
    </citation>
    <scope>NUCLEOTIDE SEQUENCE [LARGE SCALE GENOMIC DNA]</scope>
    <source>
        <strain evidence="6 7">F</strain>
    </source>
</reference>
<dbReference type="RefSeq" id="WP_031472253.1">
    <property type="nucleotide sequence ID" value="NZ_FOZC01000006.1"/>
</dbReference>
<dbReference type="PANTHER" id="PTHR43776">
    <property type="entry name" value="TRANSPORT ATP-BINDING PROTEIN"/>
    <property type="match status" value="1"/>
</dbReference>
<feature type="domain" description="ABC transporter" evidence="5">
    <location>
        <begin position="6"/>
        <end position="250"/>
    </location>
</feature>
<keyword evidence="2" id="KW-0813">Transport</keyword>
<dbReference type="InterPro" id="IPR013563">
    <property type="entry name" value="Oligopep_ABC_C"/>
</dbReference>
<dbReference type="Proteomes" id="UP000214760">
    <property type="component" value="Unassembled WGS sequence"/>
</dbReference>
<dbReference type="CDD" id="cd03257">
    <property type="entry name" value="ABC_NikE_OppD_transporters"/>
    <property type="match status" value="1"/>
</dbReference>
<evidence type="ECO:0000313" key="7">
    <source>
        <dbReference type="Proteomes" id="UP000214760"/>
    </source>
</evidence>